<dbReference type="Pfam" id="PF00293">
    <property type="entry name" value="NUDIX"/>
    <property type="match status" value="1"/>
</dbReference>
<dbReference type="PRINTS" id="PR00502">
    <property type="entry name" value="NUDIXFAMILY"/>
</dbReference>
<evidence type="ECO:0000256" key="3">
    <source>
        <dbReference type="RuleBase" id="RU003476"/>
    </source>
</evidence>
<proteinExistence type="inferred from homology"/>
<dbReference type="RefSeq" id="WP_277536959.1">
    <property type="nucleotide sequence ID" value="NZ_JAPDIA010000008.1"/>
</dbReference>
<dbReference type="GO" id="GO:0005829">
    <property type="term" value="C:cytosol"/>
    <property type="evidence" value="ECO:0007669"/>
    <property type="project" value="TreeGrafter"/>
</dbReference>
<dbReference type="PROSITE" id="PS51462">
    <property type="entry name" value="NUDIX"/>
    <property type="match status" value="1"/>
</dbReference>
<dbReference type="GO" id="GO:0019693">
    <property type="term" value="P:ribose phosphate metabolic process"/>
    <property type="evidence" value="ECO:0007669"/>
    <property type="project" value="TreeGrafter"/>
</dbReference>
<dbReference type="InterPro" id="IPR015797">
    <property type="entry name" value="NUDIX_hydrolase-like_dom_sf"/>
</dbReference>
<feature type="domain" description="Nudix hydrolase" evidence="4">
    <location>
        <begin position="51"/>
        <end position="179"/>
    </location>
</feature>
<comment type="cofactor">
    <cofactor evidence="1">
        <name>Mg(2+)</name>
        <dbReference type="ChEBI" id="CHEBI:18420"/>
    </cofactor>
</comment>
<dbReference type="PANTHER" id="PTHR11839">
    <property type="entry name" value="UDP/ADP-SUGAR PYROPHOSPHATASE"/>
    <property type="match status" value="1"/>
</dbReference>
<reference evidence="5" key="1">
    <citation type="submission" date="2022-10" db="EMBL/GenBank/DDBJ databases">
        <title>Comparative genomic analysis of Cohnella hashimotonis sp. nov., isolated from the International Space Station.</title>
        <authorList>
            <person name="Simpson A."/>
            <person name="Venkateswaran K."/>
        </authorList>
    </citation>
    <scope>NUCLEOTIDE SEQUENCE</scope>
    <source>
        <strain evidence="5">DSM 28161</strain>
    </source>
</reference>
<organism evidence="5 6">
    <name type="scientific">Cohnella rhizosphaerae</name>
    <dbReference type="NCBI Taxonomy" id="1457232"/>
    <lineage>
        <taxon>Bacteria</taxon>
        <taxon>Bacillati</taxon>
        <taxon>Bacillota</taxon>
        <taxon>Bacilli</taxon>
        <taxon>Bacillales</taxon>
        <taxon>Paenibacillaceae</taxon>
        <taxon>Cohnella</taxon>
    </lineage>
</organism>
<evidence type="ECO:0000256" key="1">
    <source>
        <dbReference type="ARBA" id="ARBA00001946"/>
    </source>
</evidence>
<dbReference type="PROSITE" id="PS00893">
    <property type="entry name" value="NUDIX_BOX"/>
    <property type="match status" value="1"/>
</dbReference>
<keyword evidence="6" id="KW-1185">Reference proteome</keyword>
<comment type="similarity">
    <text evidence="3">Belongs to the Nudix hydrolase family.</text>
</comment>
<keyword evidence="2 3" id="KW-0378">Hydrolase</keyword>
<evidence type="ECO:0000313" key="5">
    <source>
        <dbReference type="EMBL" id="MDG0813168.1"/>
    </source>
</evidence>
<dbReference type="AlphaFoldDB" id="A0A9X4KYL4"/>
<evidence type="ECO:0000313" key="6">
    <source>
        <dbReference type="Proteomes" id="UP001153404"/>
    </source>
</evidence>
<dbReference type="InterPro" id="IPR020084">
    <property type="entry name" value="NUDIX_hydrolase_CS"/>
</dbReference>
<dbReference type="FunFam" id="3.90.79.10:FF:000024">
    <property type="entry name" value="ADP-ribose pyrophosphatase"/>
    <property type="match status" value="1"/>
</dbReference>
<dbReference type="EMBL" id="JAPDIA010000008">
    <property type="protein sequence ID" value="MDG0813168.1"/>
    <property type="molecule type" value="Genomic_DNA"/>
</dbReference>
<comment type="caution">
    <text evidence="5">The sequence shown here is derived from an EMBL/GenBank/DDBJ whole genome shotgun (WGS) entry which is preliminary data.</text>
</comment>
<evidence type="ECO:0000256" key="2">
    <source>
        <dbReference type="ARBA" id="ARBA00022801"/>
    </source>
</evidence>
<dbReference type="Gene3D" id="3.90.79.10">
    <property type="entry name" value="Nucleoside Triphosphate Pyrophosphohydrolase"/>
    <property type="match status" value="1"/>
</dbReference>
<dbReference type="GO" id="GO:0006753">
    <property type="term" value="P:nucleoside phosphate metabolic process"/>
    <property type="evidence" value="ECO:0007669"/>
    <property type="project" value="TreeGrafter"/>
</dbReference>
<accession>A0A9X4KYL4</accession>
<dbReference type="SUPFAM" id="SSF55811">
    <property type="entry name" value="Nudix"/>
    <property type="match status" value="1"/>
</dbReference>
<gene>
    <name evidence="5" type="ORF">OMP40_30620</name>
</gene>
<dbReference type="InterPro" id="IPR000086">
    <property type="entry name" value="NUDIX_hydrolase_dom"/>
</dbReference>
<dbReference type="GO" id="GO:0016462">
    <property type="term" value="F:pyrophosphatase activity"/>
    <property type="evidence" value="ECO:0007669"/>
    <property type="project" value="UniProtKB-ARBA"/>
</dbReference>
<dbReference type="Proteomes" id="UP001153404">
    <property type="component" value="Unassembled WGS sequence"/>
</dbReference>
<dbReference type="PANTHER" id="PTHR11839:SF18">
    <property type="entry name" value="NUDIX HYDROLASE DOMAIN-CONTAINING PROTEIN"/>
    <property type="match status" value="1"/>
</dbReference>
<dbReference type="InterPro" id="IPR020476">
    <property type="entry name" value="Nudix_hydrolase"/>
</dbReference>
<evidence type="ECO:0000259" key="4">
    <source>
        <dbReference type="PROSITE" id="PS51462"/>
    </source>
</evidence>
<sequence>MSVEHQGGGGGKHPFYEETLSTDKRFEGKIISLQLDTVRLPGGGTATREIVRHPGAVAVIAVHEGKLLVVDQFRKPLERMQVEIPAGKLDAGEAPEAAAIRELEEETGYRARSIRFVRSFATSPGFADELIHLYFTDDLEAGEMKPDEDEFLNGEALTPEQADEYIASGRICDAKTLIGVLVWRHWRQTGEFGA</sequence>
<name>A0A9X4KYL4_9BACL</name>
<protein>
    <submittedName>
        <fullName evidence="5">NUDIX hydrolase</fullName>
    </submittedName>
</protein>